<keyword evidence="1" id="KW-0732">Signal</keyword>
<feature type="chain" id="PRO_5035609677" description="Tc1-like transposase DDE domain-containing protein" evidence="1">
    <location>
        <begin position="18"/>
        <end position="424"/>
    </location>
</feature>
<reference evidence="3" key="1">
    <citation type="submission" date="2021-02" db="EMBL/GenBank/DDBJ databases">
        <authorList>
            <person name="Nowell W R."/>
        </authorList>
    </citation>
    <scope>NUCLEOTIDE SEQUENCE</scope>
</reference>
<name>A0A816M832_9BILA</name>
<dbReference type="Proteomes" id="UP000663856">
    <property type="component" value="Unassembled WGS sequence"/>
</dbReference>
<dbReference type="EMBL" id="CAJNRF010000733">
    <property type="protein sequence ID" value="CAF1978724.1"/>
    <property type="molecule type" value="Genomic_DNA"/>
</dbReference>
<evidence type="ECO:0000313" key="3">
    <source>
        <dbReference type="EMBL" id="CAF1978724.1"/>
    </source>
</evidence>
<dbReference type="AlphaFoldDB" id="A0A816M832"/>
<accession>A0A816M832</accession>
<feature type="domain" description="Tc1-like transposase DDE" evidence="2">
    <location>
        <begin position="291"/>
        <end position="406"/>
    </location>
</feature>
<organism evidence="3 5">
    <name type="scientific">Rotaria magnacalcarata</name>
    <dbReference type="NCBI Taxonomy" id="392030"/>
    <lineage>
        <taxon>Eukaryota</taxon>
        <taxon>Metazoa</taxon>
        <taxon>Spiralia</taxon>
        <taxon>Gnathifera</taxon>
        <taxon>Rotifera</taxon>
        <taxon>Eurotatoria</taxon>
        <taxon>Bdelloidea</taxon>
        <taxon>Philodinida</taxon>
        <taxon>Philodinidae</taxon>
        <taxon>Rotaria</taxon>
    </lineage>
</organism>
<evidence type="ECO:0000256" key="1">
    <source>
        <dbReference type="SAM" id="SignalP"/>
    </source>
</evidence>
<dbReference type="GO" id="GO:0003676">
    <property type="term" value="F:nucleic acid binding"/>
    <property type="evidence" value="ECO:0007669"/>
    <property type="project" value="InterPro"/>
</dbReference>
<dbReference type="Pfam" id="PF13358">
    <property type="entry name" value="DDE_3"/>
    <property type="match status" value="1"/>
</dbReference>
<gene>
    <name evidence="4" type="ORF">OVN521_LOCUS25809</name>
    <name evidence="3" type="ORF">WKI299_LOCUS3673</name>
</gene>
<feature type="signal peptide" evidence="1">
    <location>
        <begin position="1"/>
        <end position="17"/>
    </location>
</feature>
<evidence type="ECO:0000313" key="6">
    <source>
        <dbReference type="Proteomes" id="UP000663866"/>
    </source>
</evidence>
<dbReference type="Gene3D" id="3.90.176.10">
    <property type="entry name" value="Toxin ADP-ribosyltransferase, Chain A, domain 1"/>
    <property type="match status" value="1"/>
</dbReference>
<protein>
    <recommendedName>
        <fullName evidence="2">Tc1-like transposase DDE domain-containing protein</fullName>
    </recommendedName>
</protein>
<dbReference type="InterPro" id="IPR038717">
    <property type="entry name" value="Tc1-like_DDE_dom"/>
</dbReference>
<dbReference type="Gene3D" id="3.30.420.10">
    <property type="entry name" value="Ribonuclease H-like superfamily/Ribonuclease H"/>
    <property type="match status" value="1"/>
</dbReference>
<dbReference type="InterPro" id="IPR036397">
    <property type="entry name" value="RNaseH_sf"/>
</dbReference>
<dbReference type="EMBL" id="CAJOBG010006557">
    <property type="protein sequence ID" value="CAF4190542.1"/>
    <property type="molecule type" value="Genomic_DNA"/>
</dbReference>
<keyword evidence="6" id="KW-1185">Reference proteome</keyword>
<dbReference type="Proteomes" id="UP000663866">
    <property type="component" value="Unassembled WGS sequence"/>
</dbReference>
<evidence type="ECO:0000313" key="4">
    <source>
        <dbReference type="EMBL" id="CAF4190542.1"/>
    </source>
</evidence>
<comment type="caution">
    <text evidence="3">The sequence shown here is derived from an EMBL/GenBank/DDBJ whole genome shotgun (WGS) entry which is preliminary data.</text>
</comment>
<sequence>MGCLSSSLLCCSTCCLSCCPSCGMQCCLPQEYRFALQRLTDVGIRRDEKPLYNGDYSKIETPVTLKEALNHIHSAPDSHIEKAENKCVLKAGLTSTESAAIYIFTMPETKRIIYTPLREALRRGQRDELLPWLPYLRLMESALTKLPLADGLRYRARKKGDKTSKQSSNEDGHMMSSWTKWKDFFGYLGKSHVIDEDDKLPGRDISGFTASKDWPEILVFGDIKQLERPPTTTTIGSSTLTQQPNIHKGIDSVKESGPHYTCCNERHNYSHAMRSTPTPTPSGLVYYILYGRRRPTHFQSQIQYRVAVFGAVWYDGRSDLVVIHNQPNTAIYVQHLEAGLVVNFDHLRQYYFIHDRRTWTHTRMAHDWLRNNRIKYMDTYPPVSPDLNAFESVWSWMNWYVQRNHRRSQQHLERLVEQACNTIS</sequence>
<evidence type="ECO:0000259" key="2">
    <source>
        <dbReference type="Pfam" id="PF13358"/>
    </source>
</evidence>
<evidence type="ECO:0000313" key="5">
    <source>
        <dbReference type="Proteomes" id="UP000663856"/>
    </source>
</evidence>
<proteinExistence type="predicted"/>